<protein>
    <recommendedName>
        <fullName evidence="4">MARVEL domain-containing protein</fullName>
    </recommendedName>
</protein>
<reference evidence="2" key="1">
    <citation type="journal article" date="2021" name="Nat. Commun.">
        <title>Genetic determinants of endophytism in the Arabidopsis root mycobiome.</title>
        <authorList>
            <person name="Mesny F."/>
            <person name="Miyauchi S."/>
            <person name="Thiergart T."/>
            <person name="Pickel B."/>
            <person name="Atanasova L."/>
            <person name="Karlsson M."/>
            <person name="Huettel B."/>
            <person name="Barry K.W."/>
            <person name="Haridas S."/>
            <person name="Chen C."/>
            <person name="Bauer D."/>
            <person name="Andreopoulos W."/>
            <person name="Pangilinan J."/>
            <person name="LaButti K."/>
            <person name="Riley R."/>
            <person name="Lipzen A."/>
            <person name="Clum A."/>
            <person name="Drula E."/>
            <person name="Henrissat B."/>
            <person name="Kohler A."/>
            <person name="Grigoriev I.V."/>
            <person name="Martin F.M."/>
            <person name="Hacquard S."/>
        </authorList>
    </citation>
    <scope>NUCLEOTIDE SEQUENCE</scope>
    <source>
        <strain evidence="2">MPI-SDFR-AT-0120</strain>
    </source>
</reference>
<dbReference type="EMBL" id="JAGMVJ010000017">
    <property type="protein sequence ID" value="KAH7078354.1"/>
    <property type="molecule type" value="Genomic_DNA"/>
</dbReference>
<dbReference type="OrthoDB" id="5325022at2759"/>
<keyword evidence="1" id="KW-0812">Transmembrane</keyword>
<dbReference type="PANTHER" id="PTHR37451:SF3">
    <property type="entry name" value="MARVEL DOMAIN-CONTAINING PROTEIN"/>
    <property type="match status" value="1"/>
</dbReference>
<evidence type="ECO:0000313" key="3">
    <source>
        <dbReference type="Proteomes" id="UP000813461"/>
    </source>
</evidence>
<evidence type="ECO:0000256" key="1">
    <source>
        <dbReference type="SAM" id="Phobius"/>
    </source>
</evidence>
<sequence length="278" mass="30388">MSETVAANPSKPWFALVALHASQLILASGVLSLALYGVQYFAYNVLIYTIVASLCTILVCAYLMTSHTYLKRIYSPYVAAAYHLWMLLFWVVDLGLLAHLARLWISPECLYKYRNGFTCAPYSKRNGRMRYDTFYRVLVAGAVLAACEFNSGTGASNSMEEIQLRPILNHGVGTITTIAPPAANSAWEHPDAEGVRPGPQPLIGDDEHGFSRDGTGAGMPSLGESYTRSIPPTVLLEEEQSHPGTVPICPLVPTNQVKNGKFRITNATQDDAIFTIGE</sequence>
<gene>
    <name evidence="2" type="ORF">FB567DRAFT_595958</name>
</gene>
<feature type="transmembrane region" description="Helical" evidence="1">
    <location>
        <begin position="45"/>
        <end position="64"/>
    </location>
</feature>
<keyword evidence="1" id="KW-0472">Membrane</keyword>
<keyword evidence="3" id="KW-1185">Reference proteome</keyword>
<dbReference type="AlphaFoldDB" id="A0A8K0QZY8"/>
<proteinExistence type="predicted"/>
<accession>A0A8K0QZY8</accession>
<feature type="transmembrane region" description="Helical" evidence="1">
    <location>
        <begin position="84"/>
        <end position="105"/>
    </location>
</feature>
<evidence type="ECO:0000313" key="2">
    <source>
        <dbReference type="EMBL" id="KAH7078354.1"/>
    </source>
</evidence>
<keyword evidence="1" id="KW-1133">Transmembrane helix</keyword>
<name>A0A8K0QZY8_9PLEO</name>
<feature type="transmembrane region" description="Helical" evidence="1">
    <location>
        <begin position="12"/>
        <end position="38"/>
    </location>
</feature>
<evidence type="ECO:0008006" key="4">
    <source>
        <dbReference type="Google" id="ProtNLM"/>
    </source>
</evidence>
<dbReference type="PANTHER" id="PTHR37451">
    <property type="entry name" value="MARVEL DOMAIN"/>
    <property type="match status" value="1"/>
</dbReference>
<comment type="caution">
    <text evidence="2">The sequence shown here is derived from an EMBL/GenBank/DDBJ whole genome shotgun (WGS) entry which is preliminary data.</text>
</comment>
<dbReference type="Proteomes" id="UP000813461">
    <property type="component" value="Unassembled WGS sequence"/>
</dbReference>
<organism evidence="2 3">
    <name type="scientific">Paraphoma chrysanthemicola</name>
    <dbReference type="NCBI Taxonomy" id="798071"/>
    <lineage>
        <taxon>Eukaryota</taxon>
        <taxon>Fungi</taxon>
        <taxon>Dikarya</taxon>
        <taxon>Ascomycota</taxon>
        <taxon>Pezizomycotina</taxon>
        <taxon>Dothideomycetes</taxon>
        <taxon>Pleosporomycetidae</taxon>
        <taxon>Pleosporales</taxon>
        <taxon>Pleosporineae</taxon>
        <taxon>Phaeosphaeriaceae</taxon>
        <taxon>Paraphoma</taxon>
    </lineage>
</organism>